<evidence type="ECO:0000313" key="2">
    <source>
        <dbReference type="EMBL" id="MEI5688082.1"/>
    </source>
</evidence>
<accession>A0ABU8H500</accession>
<organism evidence="2 3">
    <name type="scientific">Sphingomonas kyungheensis</name>
    <dbReference type="NCBI Taxonomy" id="1069987"/>
    <lineage>
        <taxon>Bacteria</taxon>
        <taxon>Pseudomonadati</taxon>
        <taxon>Pseudomonadota</taxon>
        <taxon>Alphaproteobacteria</taxon>
        <taxon>Sphingomonadales</taxon>
        <taxon>Sphingomonadaceae</taxon>
        <taxon>Sphingomonas</taxon>
    </lineage>
</organism>
<keyword evidence="3" id="KW-1185">Reference proteome</keyword>
<protein>
    <submittedName>
        <fullName evidence="2">Uncharacterized protein</fullName>
    </submittedName>
</protein>
<gene>
    <name evidence="2" type="ORF">V8201_13410</name>
</gene>
<name>A0ABU8H500_9SPHN</name>
<comment type="caution">
    <text evidence="2">The sequence shown here is derived from an EMBL/GenBank/DDBJ whole genome shotgun (WGS) entry which is preliminary data.</text>
</comment>
<evidence type="ECO:0000256" key="1">
    <source>
        <dbReference type="SAM" id="MobiDB-lite"/>
    </source>
</evidence>
<feature type="region of interest" description="Disordered" evidence="1">
    <location>
        <begin position="267"/>
        <end position="292"/>
    </location>
</feature>
<proteinExistence type="predicted"/>
<dbReference type="Proteomes" id="UP001367771">
    <property type="component" value="Unassembled WGS sequence"/>
</dbReference>
<dbReference type="RefSeq" id="WP_271299845.1">
    <property type="nucleotide sequence ID" value="NZ_JBBBDM010000006.1"/>
</dbReference>
<dbReference type="EMBL" id="JBBBDM010000006">
    <property type="protein sequence ID" value="MEI5688082.1"/>
    <property type="molecule type" value="Genomic_DNA"/>
</dbReference>
<evidence type="ECO:0000313" key="3">
    <source>
        <dbReference type="Proteomes" id="UP001367771"/>
    </source>
</evidence>
<reference evidence="2 3" key="1">
    <citation type="journal article" date="2013" name="Int. J. Syst. Evol. Microbiol.">
        <title>Sphingomonas kyungheensis sp. nov., a bacterium with ginsenoside-converting activity isolated from soil of a ginseng field.</title>
        <authorList>
            <person name="Son H.M."/>
            <person name="Yang J.E."/>
            <person name="Park Y."/>
            <person name="Han C.K."/>
            <person name="Kim S.G."/>
            <person name="Kook M."/>
            <person name="Yi T.H."/>
        </authorList>
    </citation>
    <scope>NUCLEOTIDE SEQUENCE [LARGE SCALE GENOMIC DNA]</scope>
    <source>
        <strain evidence="2 3">LMG 26582</strain>
    </source>
</reference>
<sequence>MIKLTLPTMDFPFVGQLFSENEMPASRKATKSTALVPVGAATDDRIVAALRSVSAAARIGGSGGTIEQDQGTILISNRAYVTASGLTIDAQEIFYRSDDETSPARRLGEADKVAWLDAETQLECIMMRAGAGGFLGGYVGVPPTHPLYGFTAGAVPTDIDVHGGITYGKACQHGPSASRRLGAEARRICHPPGRFQTPEATVYATDYRVHEDAWWLGFTCDKVYDVVPNDSDASKRFSGSEIGATYRDDDYVCREIEHLARQLKAIADGAPMPTRRGAPSPPPLGLDVSKGA</sequence>